<dbReference type="EMBL" id="LR215037">
    <property type="protein sequence ID" value="VEU75395.1"/>
    <property type="molecule type" value="Genomic_DNA"/>
</dbReference>
<feature type="coiled-coil region" evidence="1">
    <location>
        <begin position="128"/>
        <end position="155"/>
    </location>
</feature>
<dbReference type="OrthoDB" id="395331at2"/>
<evidence type="ECO:0000313" key="3">
    <source>
        <dbReference type="Proteomes" id="UP000290243"/>
    </source>
</evidence>
<dbReference type="KEGG" id="mmau:NCTC10168_00313"/>
<protein>
    <submittedName>
        <fullName evidence="2">Uncharacterized protein</fullName>
    </submittedName>
</protein>
<reference evidence="2 3" key="1">
    <citation type="submission" date="2019-01" db="EMBL/GenBank/DDBJ databases">
        <authorList>
            <consortium name="Pathogen Informatics"/>
        </authorList>
    </citation>
    <scope>NUCLEOTIDE SEQUENCE [LARGE SCALE GENOMIC DNA]</scope>
    <source>
        <strain evidence="2 3">NCTC10168</strain>
    </source>
</reference>
<organism evidence="2 3">
    <name type="scientific">Mycoplasmopsis maculosa</name>
    <dbReference type="NCBI Taxonomy" id="114885"/>
    <lineage>
        <taxon>Bacteria</taxon>
        <taxon>Bacillati</taxon>
        <taxon>Mycoplasmatota</taxon>
        <taxon>Mycoplasmoidales</taxon>
        <taxon>Metamycoplasmataceae</taxon>
        <taxon>Mycoplasmopsis</taxon>
    </lineage>
</organism>
<sequence length="322" mass="37852">MSHIATVTLNLSELEKQDLENICDKNTELLNNMLLSNEYQNNRLIKEAIEQIENVKSNINQKVEMDLNSYKGLSLYELEYDKINKLLLNIIDTVDYRKVDNSISIENFNHYVYEFGKLAYEARDLIINSNLELTEDNLNLEINELMNAKASIEELRSFKNSIYAKISEIKNNELKQYFEDKIKIITTKKDIDDFKIWFKEKNNSILKADKIAKPFIEFLMIKEKYKLAGKQIKVVNEKLFVIYILENNLEEQVIFNVSPDGTVEYQIGDYKRHVCSKTANQMLEYITKNSNMNIVKYTVNRTFVATKPKYSAKEKVKRWGNK</sequence>
<keyword evidence="1" id="KW-0175">Coiled coil</keyword>
<evidence type="ECO:0000313" key="2">
    <source>
        <dbReference type="EMBL" id="VEU75395.1"/>
    </source>
</evidence>
<keyword evidence="3" id="KW-1185">Reference proteome</keyword>
<gene>
    <name evidence="2" type="ORF">NCTC10168_00313</name>
</gene>
<accession>A0A449B4A2</accession>
<name>A0A449B4A2_9BACT</name>
<dbReference type="AlphaFoldDB" id="A0A449B4A2"/>
<evidence type="ECO:0000256" key="1">
    <source>
        <dbReference type="SAM" id="Coils"/>
    </source>
</evidence>
<dbReference type="Proteomes" id="UP000290243">
    <property type="component" value="Chromosome"/>
</dbReference>
<proteinExistence type="predicted"/>
<dbReference type="RefSeq" id="WP_129646455.1">
    <property type="nucleotide sequence ID" value="NZ_LR215037.1"/>
</dbReference>